<gene>
    <name evidence="13" type="ORF">Pcinc_029412</name>
</gene>
<keyword evidence="14" id="KW-1185">Reference proteome</keyword>
<feature type="compositionally biased region" description="Polar residues" evidence="11">
    <location>
        <begin position="801"/>
        <end position="811"/>
    </location>
</feature>
<feature type="region of interest" description="Disordered" evidence="11">
    <location>
        <begin position="44"/>
        <end position="76"/>
    </location>
</feature>
<dbReference type="FunFam" id="3.30.160.60:FF:000618">
    <property type="entry name" value="zinc finger protein 341 isoform X1"/>
    <property type="match status" value="1"/>
</dbReference>
<dbReference type="Gene3D" id="3.30.160.60">
    <property type="entry name" value="Classic Zinc Finger"/>
    <property type="match status" value="7"/>
</dbReference>
<dbReference type="Pfam" id="PF00096">
    <property type="entry name" value="zf-C2H2"/>
    <property type="match status" value="5"/>
</dbReference>
<evidence type="ECO:0000256" key="5">
    <source>
        <dbReference type="ARBA" id="ARBA00022833"/>
    </source>
</evidence>
<evidence type="ECO:0000256" key="6">
    <source>
        <dbReference type="ARBA" id="ARBA00023015"/>
    </source>
</evidence>
<feature type="compositionally biased region" description="Basic and acidic residues" evidence="11">
    <location>
        <begin position="697"/>
        <end position="708"/>
    </location>
</feature>
<feature type="compositionally biased region" description="Low complexity" evidence="11">
    <location>
        <begin position="1001"/>
        <end position="1011"/>
    </location>
</feature>
<organism evidence="13 14">
    <name type="scientific">Petrolisthes cinctipes</name>
    <name type="common">Flat porcelain crab</name>
    <dbReference type="NCBI Taxonomy" id="88211"/>
    <lineage>
        <taxon>Eukaryota</taxon>
        <taxon>Metazoa</taxon>
        <taxon>Ecdysozoa</taxon>
        <taxon>Arthropoda</taxon>
        <taxon>Crustacea</taxon>
        <taxon>Multicrustacea</taxon>
        <taxon>Malacostraca</taxon>
        <taxon>Eumalacostraca</taxon>
        <taxon>Eucarida</taxon>
        <taxon>Decapoda</taxon>
        <taxon>Pleocyemata</taxon>
        <taxon>Anomura</taxon>
        <taxon>Galatheoidea</taxon>
        <taxon>Porcellanidae</taxon>
        <taxon>Petrolisthes</taxon>
    </lineage>
</organism>
<evidence type="ECO:0000256" key="8">
    <source>
        <dbReference type="ARBA" id="ARBA00023163"/>
    </source>
</evidence>
<dbReference type="GO" id="GO:0008270">
    <property type="term" value="F:zinc ion binding"/>
    <property type="evidence" value="ECO:0007669"/>
    <property type="project" value="UniProtKB-KW"/>
</dbReference>
<dbReference type="InterPro" id="IPR013087">
    <property type="entry name" value="Znf_C2H2_type"/>
</dbReference>
<feature type="domain" description="C2H2-type" evidence="12">
    <location>
        <begin position="642"/>
        <end position="673"/>
    </location>
</feature>
<feature type="domain" description="C2H2-type" evidence="12">
    <location>
        <begin position="615"/>
        <end position="642"/>
    </location>
</feature>
<keyword evidence="2" id="KW-0479">Metal-binding</keyword>
<keyword evidence="9" id="KW-0539">Nucleus</keyword>
<protein>
    <recommendedName>
        <fullName evidence="12">C2H2-type domain-containing protein</fullName>
    </recommendedName>
</protein>
<comment type="subcellular location">
    <subcellularLocation>
        <location evidence="1">Nucleus</location>
    </subcellularLocation>
</comment>
<evidence type="ECO:0000313" key="13">
    <source>
        <dbReference type="EMBL" id="KAK3864937.1"/>
    </source>
</evidence>
<feature type="domain" description="C2H2-type" evidence="12">
    <location>
        <begin position="433"/>
        <end position="460"/>
    </location>
</feature>
<feature type="domain" description="C2H2-type" evidence="12">
    <location>
        <begin position="86"/>
        <end position="113"/>
    </location>
</feature>
<proteinExistence type="predicted"/>
<evidence type="ECO:0000256" key="9">
    <source>
        <dbReference type="ARBA" id="ARBA00023242"/>
    </source>
</evidence>
<dbReference type="GO" id="GO:0005634">
    <property type="term" value="C:nucleus"/>
    <property type="evidence" value="ECO:0007669"/>
    <property type="project" value="UniProtKB-SubCell"/>
</dbReference>
<evidence type="ECO:0000256" key="2">
    <source>
        <dbReference type="ARBA" id="ARBA00022723"/>
    </source>
</evidence>
<keyword evidence="4 10" id="KW-0863">Zinc-finger</keyword>
<evidence type="ECO:0000256" key="11">
    <source>
        <dbReference type="SAM" id="MobiDB-lite"/>
    </source>
</evidence>
<feature type="domain" description="C2H2-type" evidence="12">
    <location>
        <begin position="559"/>
        <end position="581"/>
    </location>
</feature>
<evidence type="ECO:0000259" key="12">
    <source>
        <dbReference type="PROSITE" id="PS50157"/>
    </source>
</evidence>
<evidence type="ECO:0000256" key="10">
    <source>
        <dbReference type="PROSITE-ProRule" id="PRU00042"/>
    </source>
</evidence>
<evidence type="ECO:0000256" key="4">
    <source>
        <dbReference type="ARBA" id="ARBA00022771"/>
    </source>
</evidence>
<dbReference type="SUPFAM" id="SSF57667">
    <property type="entry name" value="beta-beta-alpha zinc fingers"/>
    <property type="match status" value="4"/>
</dbReference>
<feature type="domain" description="C2H2-type" evidence="12">
    <location>
        <begin position="343"/>
        <end position="365"/>
    </location>
</feature>
<evidence type="ECO:0000256" key="3">
    <source>
        <dbReference type="ARBA" id="ARBA00022737"/>
    </source>
</evidence>
<dbReference type="Pfam" id="PF13912">
    <property type="entry name" value="zf-C2H2_6"/>
    <property type="match status" value="2"/>
</dbReference>
<dbReference type="PROSITE" id="PS50157">
    <property type="entry name" value="ZINC_FINGER_C2H2_2"/>
    <property type="match status" value="10"/>
</dbReference>
<keyword evidence="5" id="KW-0862">Zinc</keyword>
<reference evidence="13" key="1">
    <citation type="submission" date="2023-10" db="EMBL/GenBank/DDBJ databases">
        <title>Genome assemblies of two species of porcelain crab, Petrolisthes cinctipes and Petrolisthes manimaculis (Anomura: Porcellanidae).</title>
        <authorList>
            <person name="Angst P."/>
        </authorList>
    </citation>
    <scope>NUCLEOTIDE SEQUENCE</scope>
    <source>
        <strain evidence="13">PB745_01</strain>
        <tissue evidence="13">Gill</tissue>
    </source>
</reference>
<feature type="domain" description="C2H2-type" evidence="12">
    <location>
        <begin position="533"/>
        <end position="560"/>
    </location>
</feature>
<dbReference type="Proteomes" id="UP001286313">
    <property type="component" value="Unassembled WGS sequence"/>
</dbReference>
<comment type="caution">
    <text evidence="13">The sequence shown here is derived from an EMBL/GenBank/DDBJ whole genome shotgun (WGS) entry which is preliminary data.</text>
</comment>
<dbReference type="AlphaFoldDB" id="A0AAE1K5R4"/>
<feature type="compositionally biased region" description="Low complexity" evidence="11">
    <location>
        <begin position="61"/>
        <end position="73"/>
    </location>
</feature>
<keyword evidence="6" id="KW-0805">Transcription regulation</keyword>
<dbReference type="GO" id="GO:0001228">
    <property type="term" value="F:DNA-binding transcription activator activity, RNA polymerase II-specific"/>
    <property type="evidence" value="ECO:0007669"/>
    <property type="project" value="TreeGrafter"/>
</dbReference>
<feature type="domain" description="C2H2-type" evidence="12">
    <location>
        <begin position="315"/>
        <end position="342"/>
    </location>
</feature>
<keyword evidence="3" id="KW-0677">Repeat</keyword>
<dbReference type="EMBL" id="JAWQEG010003692">
    <property type="protein sequence ID" value="KAK3864937.1"/>
    <property type="molecule type" value="Genomic_DNA"/>
</dbReference>
<keyword evidence="7" id="KW-0238">DNA-binding</keyword>
<dbReference type="InterPro" id="IPR036236">
    <property type="entry name" value="Znf_C2H2_sf"/>
</dbReference>
<dbReference type="SMART" id="SM00355">
    <property type="entry name" value="ZnF_C2H2"/>
    <property type="match status" value="11"/>
</dbReference>
<feature type="domain" description="C2H2-type" evidence="12">
    <location>
        <begin position="587"/>
        <end position="614"/>
    </location>
</feature>
<evidence type="ECO:0000256" key="7">
    <source>
        <dbReference type="ARBA" id="ARBA00023125"/>
    </source>
</evidence>
<dbReference type="PROSITE" id="PS00028">
    <property type="entry name" value="ZINC_FINGER_C2H2_1"/>
    <property type="match status" value="8"/>
</dbReference>
<keyword evidence="8" id="KW-0804">Transcription</keyword>
<feature type="compositionally biased region" description="Low complexity" evidence="11">
    <location>
        <begin position="683"/>
        <end position="696"/>
    </location>
</feature>
<feature type="domain" description="C2H2-type" evidence="12">
    <location>
        <begin position="496"/>
        <end position="519"/>
    </location>
</feature>
<evidence type="ECO:0000256" key="1">
    <source>
        <dbReference type="ARBA" id="ARBA00004123"/>
    </source>
</evidence>
<dbReference type="FunFam" id="3.30.160.60:FF:000679">
    <property type="entry name" value="Zinc finger protein 341"/>
    <property type="match status" value="1"/>
</dbReference>
<dbReference type="PANTHER" id="PTHR24393:SF34">
    <property type="entry name" value="PR_SET DOMAIN 13"/>
    <property type="match status" value="1"/>
</dbReference>
<feature type="compositionally biased region" description="Polar residues" evidence="11">
    <location>
        <begin position="775"/>
        <end position="788"/>
    </location>
</feature>
<feature type="region of interest" description="Disordered" evidence="11">
    <location>
        <begin position="664"/>
        <end position="708"/>
    </location>
</feature>
<dbReference type="GO" id="GO:0000978">
    <property type="term" value="F:RNA polymerase II cis-regulatory region sequence-specific DNA binding"/>
    <property type="evidence" value="ECO:0007669"/>
    <property type="project" value="TreeGrafter"/>
</dbReference>
<accession>A0AAE1K5R4</accession>
<name>A0AAE1K5R4_PETCI</name>
<feature type="compositionally biased region" description="Basic residues" evidence="11">
    <location>
        <begin position="671"/>
        <end position="682"/>
    </location>
</feature>
<feature type="region of interest" description="Disordered" evidence="11">
    <location>
        <begin position="987"/>
        <end position="1011"/>
    </location>
</feature>
<evidence type="ECO:0000313" key="14">
    <source>
        <dbReference type="Proteomes" id="UP001286313"/>
    </source>
</evidence>
<sequence>MSHYIFEAALREMSDVTLEGPAGLTVQQLLDAPDLIQNTVTIGATSHSTPNPPHHHHHHLSSPSTTTTTISMSGGEGVTLDEEDVFQCGRCKRQFSSLDLFMLHKRDHCSGKNRGICTLQIPPGTGADDAGDQGGGYEGEETPLTSQIHVEVQPQQQVHVSGRYGGDSLPSPGTINQHIIVNEAELLPFTIETTQVLPLPGLQTSSFLPVSTTSKTLSSSSCSSSSVSPLLTTTASTVTTALDVGSNLSSPQTLGTIVCEGEVEGEEGTGEVGSREGSGEEGRDDVACYNHEFFHAGMAKAAPSKTDPIKLKPKHRCPFCAKEFSKNFDLQQHIRSHTGEKPFQCIVCGRAFTQKSNVKKHMATHRVWPSGSLTSTLPKDPIRRKLTMATPASPVDMVTQMVPIDEGGDNGGTGADSTGSGELREAVYVDDSYVCQFCGEKLKSYVELRTHMKCHAHQKVYKCIQKNCIQKNCEVAFEDLDSFLDHIKGHNQDMQYRCHTCARVFTSLNDLGCHQYEHSVYPHPKKTVGPSYFRCTQCMNKYASAEALDHHLRTSSHHYPCKQCGKVFSSERLLRRHLHVHGTVNLFTCHQCSKQFKSEYSLKLHQLIHTGEKPFECDVCKTAFNRRDKLKRHMLIHDPKKFTCPYRNMGCLREFSRQDKLRLHTLTHAGGRGKRGRGRGTGRSRTTNSTSTSSSSRTDRHQIKTEHNSVPDVRCSDCLMSVKPGEEDEHKCLVIKSEVEVDDGIWEDDRTVSGIGGGHITNAVRPAAGRRTRDTSTLSTGRRAGTTTSKRKRGCAGGGIIQSSTNSNIRQNRQEVEQGETNKQTIQTQQETTVEDDVLGVPAPIEGLVETEGDADTQNVEILIIPVSLQVISSGHGDGDEEATLHSEILDGGPSITLDAAAPSLLMGNSAVVPLVDTLQPGTIIKASPDLQVIYSDTPSATTASVLDTSPQDLQAIYSDTATTTPVVTSAAGGSTGSCGVHLLDGGNTPLGTPPSEHIHSSPLTHDSTLDDTLTPSHLTHLTILPPHT</sequence>
<dbReference type="PANTHER" id="PTHR24393">
    <property type="entry name" value="ZINC FINGER PROTEIN"/>
    <property type="match status" value="1"/>
</dbReference>
<feature type="region of interest" description="Disordered" evidence="11">
    <location>
        <begin position="767"/>
        <end position="831"/>
    </location>
</feature>